<dbReference type="AlphaFoldDB" id="A0A4Q4GVL3"/>
<sequence length="149" mass="16587">MKKNIVSVFFILPFISVFAQAQTFKLIGVGQDYEEPLYSGEAILIGQYSRNYEDYTVMGIENPVCFNLSLKQLKAAPSPVSANFCFKNSREAHKILNLPINGKKGCLYEGNAKIKIKNFSLYSSIDPSVLDITYLVSASEVSKPKITCD</sequence>
<proteinExistence type="predicted"/>
<feature type="chain" id="PRO_5043193728" evidence="1">
    <location>
        <begin position="22"/>
        <end position="149"/>
    </location>
</feature>
<reference evidence="2 3" key="1">
    <citation type="submission" date="2020-02" db="EMBL/GenBank/DDBJ databases">
        <title>Tigecycline-resistant Acinetobacter species from pigs and migratory birds.</title>
        <authorList>
            <person name="Chen C."/>
            <person name="Sun J."/>
            <person name="Liao X.-P."/>
            <person name="Liu Y.-H."/>
        </authorList>
    </citation>
    <scope>NUCLEOTIDE SEQUENCE [LARGE SCALE GENOMIC DNA]</scope>
    <source>
        <strain evidence="2 3">YH12207_T</strain>
    </source>
</reference>
<dbReference type="EMBL" id="CP048659">
    <property type="protein sequence ID" value="QOW44844.1"/>
    <property type="molecule type" value="Genomic_DNA"/>
</dbReference>
<keyword evidence="1" id="KW-0732">Signal</keyword>
<dbReference type="Proteomes" id="UP000593966">
    <property type="component" value="Chromosome"/>
</dbReference>
<evidence type="ECO:0000256" key="1">
    <source>
        <dbReference type="SAM" id="SignalP"/>
    </source>
</evidence>
<protein>
    <submittedName>
        <fullName evidence="2">Uncharacterized protein</fullName>
    </submittedName>
</protein>
<evidence type="ECO:0000313" key="3">
    <source>
        <dbReference type="Proteomes" id="UP000593966"/>
    </source>
</evidence>
<feature type="signal peptide" evidence="1">
    <location>
        <begin position="1"/>
        <end position="21"/>
    </location>
</feature>
<accession>A0A4Q4GVL3</accession>
<name>A0A4Q4GVL3_9GAMM</name>
<dbReference type="RefSeq" id="WP_130074308.1">
    <property type="nucleotide sequence ID" value="NZ_CP048659.1"/>
</dbReference>
<evidence type="ECO:0000313" key="2">
    <source>
        <dbReference type="EMBL" id="QOW44844.1"/>
    </source>
</evidence>
<keyword evidence="3" id="KW-1185">Reference proteome</keyword>
<gene>
    <name evidence="2" type="ORF">G0028_02410</name>
</gene>
<organism evidence="2 3">
    <name type="scientific">Acinetobacter piscicola</name>
    <dbReference type="NCBI Taxonomy" id="2006115"/>
    <lineage>
        <taxon>Bacteria</taxon>
        <taxon>Pseudomonadati</taxon>
        <taxon>Pseudomonadota</taxon>
        <taxon>Gammaproteobacteria</taxon>
        <taxon>Moraxellales</taxon>
        <taxon>Moraxellaceae</taxon>
        <taxon>Acinetobacter</taxon>
    </lineage>
</organism>